<keyword evidence="4" id="KW-1185">Reference proteome</keyword>
<keyword evidence="1" id="KW-0472">Membrane</keyword>
<evidence type="ECO:0000313" key="4">
    <source>
        <dbReference type="Proteomes" id="UP001460270"/>
    </source>
</evidence>
<proteinExistence type="predicted"/>
<feature type="chain" id="PRO_5043463357" evidence="2">
    <location>
        <begin position="20"/>
        <end position="170"/>
    </location>
</feature>
<dbReference type="Proteomes" id="UP001460270">
    <property type="component" value="Unassembled WGS sequence"/>
</dbReference>
<gene>
    <name evidence="3" type="ORF">WMY93_006261</name>
</gene>
<dbReference type="EMBL" id="JBBPFD010000004">
    <property type="protein sequence ID" value="KAK7929866.1"/>
    <property type="molecule type" value="Genomic_DNA"/>
</dbReference>
<organism evidence="3 4">
    <name type="scientific">Mugilogobius chulae</name>
    <name type="common">yellowstripe goby</name>
    <dbReference type="NCBI Taxonomy" id="88201"/>
    <lineage>
        <taxon>Eukaryota</taxon>
        <taxon>Metazoa</taxon>
        <taxon>Chordata</taxon>
        <taxon>Craniata</taxon>
        <taxon>Vertebrata</taxon>
        <taxon>Euteleostomi</taxon>
        <taxon>Actinopterygii</taxon>
        <taxon>Neopterygii</taxon>
        <taxon>Teleostei</taxon>
        <taxon>Neoteleostei</taxon>
        <taxon>Acanthomorphata</taxon>
        <taxon>Gobiaria</taxon>
        <taxon>Gobiiformes</taxon>
        <taxon>Gobioidei</taxon>
        <taxon>Gobiidae</taxon>
        <taxon>Gobionellinae</taxon>
        <taxon>Mugilogobius</taxon>
    </lineage>
</organism>
<keyword evidence="1" id="KW-0812">Transmembrane</keyword>
<keyword evidence="1" id="KW-1133">Transmembrane helix</keyword>
<evidence type="ECO:0000256" key="2">
    <source>
        <dbReference type="SAM" id="SignalP"/>
    </source>
</evidence>
<evidence type="ECO:0000313" key="3">
    <source>
        <dbReference type="EMBL" id="KAK7929866.1"/>
    </source>
</evidence>
<dbReference type="AlphaFoldDB" id="A0AAW0PNB6"/>
<feature type="transmembrane region" description="Helical" evidence="1">
    <location>
        <begin position="142"/>
        <end position="162"/>
    </location>
</feature>
<keyword evidence="2" id="KW-0732">Signal</keyword>
<comment type="caution">
    <text evidence="3">The sequence shown here is derived from an EMBL/GenBank/DDBJ whole genome shotgun (WGS) entry which is preliminary data.</text>
</comment>
<evidence type="ECO:0000256" key="1">
    <source>
        <dbReference type="SAM" id="Phobius"/>
    </source>
</evidence>
<sequence length="170" mass="18442">MDAQMVLLVLLFCTGALFAAATAPTEPEVLTASEGGNVTVWTGLNNQNLAVILTSGNKTLFHFDDNSIQHQDNNTIVKNDSIVMINLRKSDAIYKLQIFINDVLTTELHFRLNVTERQHLASEYSSTQTTPSPNTTKTKGHLAWIAVGSLALIGIVALSIVCGEKGKAIF</sequence>
<accession>A0AAW0PNB6</accession>
<feature type="signal peptide" evidence="2">
    <location>
        <begin position="1"/>
        <end position="19"/>
    </location>
</feature>
<name>A0AAW0PNB6_9GOBI</name>
<protein>
    <submittedName>
        <fullName evidence="3">Uncharacterized protein</fullName>
    </submittedName>
</protein>
<reference evidence="4" key="1">
    <citation type="submission" date="2024-04" db="EMBL/GenBank/DDBJ databases">
        <title>Salinicola lusitanus LLJ914,a marine bacterium isolated from the Okinawa Trough.</title>
        <authorList>
            <person name="Li J."/>
        </authorList>
    </citation>
    <scope>NUCLEOTIDE SEQUENCE [LARGE SCALE GENOMIC DNA]</scope>
</reference>